<dbReference type="InterPro" id="IPR036691">
    <property type="entry name" value="Endo/exonu/phosph_ase_sf"/>
</dbReference>
<dbReference type="Gene3D" id="3.60.10.10">
    <property type="entry name" value="Endonuclease/exonuclease/phosphatase"/>
    <property type="match status" value="1"/>
</dbReference>
<keyword evidence="3" id="KW-0269">Exonuclease</keyword>
<protein>
    <submittedName>
        <fullName evidence="3">Endonuclease/exonuclease/phosphatase family protein</fullName>
    </submittedName>
</protein>
<dbReference type="GO" id="GO:0004527">
    <property type="term" value="F:exonuclease activity"/>
    <property type="evidence" value="ECO:0007669"/>
    <property type="project" value="UniProtKB-KW"/>
</dbReference>
<evidence type="ECO:0000259" key="2">
    <source>
        <dbReference type="Pfam" id="PF03372"/>
    </source>
</evidence>
<keyword evidence="4" id="KW-1185">Reference proteome</keyword>
<accession>A0A5C8HSK8</accession>
<dbReference type="Pfam" id="PF03372">
    <property type="entry name" value="Exo_endo_phos"/>
    <property type="match status" value="1"/>
</dbReference>
<keyword evidence="3" id="KW-0255">Endonuclease</keyword>
<keyword evidence="3" id="KW-0378">Hydrolase</keyword>
<proteinExistence type="predicted"/>
<evidence type="ECO:0000256" key="1">
    <source>
        <dbReference type="SAM" id="MobiDB-lite"/>
    </source>
</evidence>
<evidence type="ECO:0000313" key="4">
    <source>
        <dbReference type="Proteomes" id="UP000321196"/>
    </source>
</evidence>
<evidence type="ECO:0000313" key="3">
    <source>
        <dbReference type="EMBL" id="TXK06262.1"/>
    </source>
</evidence>
<feature type="domain" description="Endonuclease/exonuclease/phosphatase" evidence="2">
    <location>
        <begin position="6"/>
        <end position="167"/>
    </location>
</feature>
<feature type="region of interest" description="Disordered" evidence="1">
    <location>
        <begin position="219"/>
        <end position="238"/>
    </location>
</feature>
<sequence length="238" mass="26775">MMRVISYNLRKHRAALELQELVTERGVDVLCLQECDTTDIPDHIAGLQLADATRLNRLGLAVYARESAYRIGETLTLSLKKSIHDRVLRPAHERVLGVRLHDIDDNRDFIVASFHAAPLTALNSLRRHQIRVALHELGQLGDGLPVLMVGDYNYPVFKENLSQRMREAGYELSMSDSRTYTRYRFFKGYYDFATSIGFQIDAITTLPQGSSDHLPIQIDASLPTNPTSPTKVGNPAIV</sequence>
<gene>
    <name evidence="3" type="ORF">FVP60_04700</name>
</gene>
<dbReference type="AlphaFoldDB" id="A0A5C8HSK8"/>
<feature type="compositionally biased region" description="Polar residues" evidence="1">
    <location>
        <begin position="222"/>
        <end position="231"/>
    </location>
</feature>
<dbReference type="SUPFAM" id="SSF56219">
    <property type="entry name" value="DNase I-like"/>
    <property type="match status" value="1"/>
</dbReference>
<keyword evidence="3" id="KW-0540">Nuclease</keyword>
<dbReference type="OrthoDB" id="4398889at2"/>
<dbReference type="GO" id="GO:0004519">
    <property type="term" value="F:endonuclease activity"/>
    <property type="evidence" value="ECO:0007669"/>
    <property type="project" value="UniProtKB-KW"/>
</dbReference>
<reference evidence="3 4" key="1">
    <citation type="submission" date="2019-08" db="EMBL/GenBank/DDBJ databases">
        <authorList>
            <person name="Dong K."/>
        </authorList>
    </citation>
    <scope>NUCLEOTIDE SEQUENCE [LARGE SCALE GENOMIC DNA]</scope>
    <source>
        <strain evidence="3 4">M4-8</strain>
    </source>
</reference>
<dbReference type="Proteomes" id="UP000321196">
    <property type="component" value="Unassembled WGS sequence"/>
</dbReference>
<dbReference type="EMBL" id="VRSW01000001">
    <property type="protein sequence ID" value="TXK06262.1"/>
    <property type="molecule type" value="Genomic_DNA"/>
</dbReference>
<comment type="caution">
    <text evidence="3">The sequence shown here is derived from an EMBL/GenBank/DDBJ whole genome shotgun (WGS) entry which is preliminary data.</text>
</comment>
<name>A0A5C8HSK8_9MICO</name>
<organism evidence="3 4">
    <name type="scientific">Microbacterium mitrae</name>
    <dbReference type="NCBI Taxonomy" id="664640"/>
    <lineage>
        <taxon>Bacteria</taxon>
        <taxon>Bacillati</taxon>
        <taxon>Actinomycetota</taxon>
        <taxon>Actinomycetes</taxon>
        <taxon>Micrococcales</taxon>
        <taxon>Microbacteriaceae</taxon>
        <taxon>Microbacterium</taxon>
    </lineage>
</organism>
<dbReference type="InterPro" id="IPR005135">
    <property type="entry name" value="Endo/exonuclease/phosphatase"/>
</dbReference>